<sequence length="273" mass="30456">MPAQHTHSILSPMSSIDATTTALQSITLNEPAAPSSHTAPSNISITELHPTGIRLSNHTADSNSLPTIPPNTDRVPAIQNYMTSVESTISALQSITLSAASYRPPITNEDLNDMILSHLKNQRKKASKRKLSDVDSDKEYDDPFGPIVVEAEPAEYYPPAKYASEANYNTCWGIKPNAHPSHRQRAFREIRPALSRIVKMNRGKPRMSTEQKMQAKAAFDMLSEDFCRRGPIFQKLSNKQFRDSMGKTITGMEIVPTEVRHWQDEADALMQPE</sequence>
<dbReference type="EMBL" id="ML119645">
    <property type="protein sequence ID" value="RPA87956.1"/>
    <property type="molecule type" value="Genomic_DNA"/>
</dbReference>
<reference evidence="1 2" key="1">
    <citation type="journal article" date="2018" name="Nat. Ecol. Evol.">
        <title>Pezizomycetes genomes reveal the molecular basis of ectomycorrhizal truffle lifestyle.</title>
        <authorList>
            <person name="Murat C."/>
            <person name="Payen T."/>
            <person name="Noel B."/>
            <person name="Kuo A."/>
            <person name="Morin E."/>
            <person name="Chen J."/>
            <person name="Kohler A."/>
            <person name="Krizsan K."/>
            <person name="Balestrini R."/>
            <person name="Da Silva C."/>
            <person name="Montanini B."/>
            <person name="Hainaut M."/>
            <person name="Levati E."/>
            <person name="Barry K.W."/>
            <person name="Belfiori B."/>
            <person name="Cichocki N."/>
            <person name="Clum A."/>
            <person name="Dockter R.B."/>
            <person name="Fauchery L."/>
            <person name="Guy J."/>
            <person name="Iotti M."/>
            <person name="Le Tacon F."/>
            <person name="Lindquist E.A."/>
            <person name="Lipzen A."/>
            <person name="Malagnac F."/>
            <person name="Mello A."/>
            <person name="Molinier V."/>
            <person name="Miyauchi S."/>
            <person name="Poulain J."/>
            <person name="Riccioni C."/>
            <person name="Rubini A."/>
            <person name="Sitrit Y."/>
            <person name="Splivallo R."/>
            <person name="Traeger S."/>
            <person name="Wang M."/>
            <person name="Zifcakova L."/>
            <person name="Wipf D."/>
            <person name="Zambonelli A."/>
            <person name="Paolocci F."/>
            <person name="Nowrousian M."/>
            <person name="Ottonello S."/>
            <person name="Baldrian P."/>
            <person name="Spatafora J.W."/>
            <person name="Henrissat B."/>
            <person name="Nagy L.G."/>
            <person name="Aury J.M."/>
            <person name="Wincker P."/>
            <person name="Grigoriev I.V."/>
            <person name="Bonfante P."/>
            <person name="Martin F.M."/>
        </authorList>
    </citation>
    <scope>NUCLEOTIDE SEQUENCE [LARGE SCALE GENOMIC DNA]</scope>
    <source>
        <strain evidence="1 2">RN42</strain>
    </source>
</reference>
<gene>
    <name evidence="1" type="ORF">BJ508DRAFT_320070</name>
</gene>
<protein>
    <submittedName>
        <fullName evidence="1">Uncharacterized protein</fullName>
    </submittedName>
</protein>
<accession>A0A3N4IQ91</accession>
<proteinExistence type="predicted"/>
<dbReference type="Proteomes" id="UP000275078">
    <property type="component" value="Unassembled WGS sequence"/>
</dbReference>
<organism evidence="1 2">
    <name type="scientific">Ascobolus immersus RN42</name>
    <dbReference type="NCBI Taxonomy" id="1160509"/>
    <lineage>
        <taxon>Eukaryota</taxon>
        <taxon>Fungi</taxon>
        <taxon>Dikarya</taxon>
        <taxon>Ascomycota</taxon>
        <taxon>Pezizomycotina</taxon>
        <taxon>Pezizomycetes</taxon>
        <taxon>Pezizales</taxon>
        <taxon>Ascobolaceae</taxon>
        <taxon>Ascobolus</taxon>
    </lineage>
</organism>
<dbReference type="AlphaFoldDB" id="A0A3N4IQ91"/>
<evidence type="ECO:0000313" key="2">
    <source>
        <dbReference type="Proteomes" id="UP000275078"/>
    </source>
</evidence>
<name>A0A3N4IQ91_ASCIM</name>
<keyword evidence="2" id="KW-1185">Reference proteome</keyword>
<evidence type="ECO:0000313" key="1">
    <source>
        <dbReference type="EMBL" id="RPA87956.1"/>
    </source>
</evidence>